<dbReference type="InterPro" id="IPR050194">
    <property type="entry name" value="Glycosyltransferase_grp1"/>
</dbReference>
<evidence type="ECO:0000259" key="2">
    <source>
        <dbReference type="Pfam" id="PF13439"/>
    </source>
</evidence>
<dbReference type="SUPFAM" id="SSF53756">
    <property type="entry name" value="UDP-Glycosyltransferase/glycogen phosphorylase"/>
    <property type="match status" value="1"/>
</dbReference>
<dbReference type="PANTHER" id="PTHR45947">
    <property type="entry name" value="SULFOQUINOVOSYL TRANSFERASE SQD2"/>
    <property type="match status" value="1"/>
</dbReference>
<dbReference type="PANTHER" id="PTHR45947:SF3">
    <property type="entry name" value="SULFOQUINOVOSYL TRANSFERASE SQD2"/>
    <property type="match status" value="1"/>
</dbReference>
<proteinExistence type="predicted"/>
<dbReference type="Pfam" id="PF13439">
    <property type="entry name" value="Glyco_transf_4"/>
    <property type="match status" value="1"/>
</dbReference>
<keyword evidence="3" id="KW-0328">Glycosyltransferase</keyword>
<feature type="domain" description="Glycosyltransferase subfamily 4-like N-terminal" evidence="2">
    <location>
        <begin position="25"/>
        <end position="122"/>
    </location>
</feature>
<dbReference type="GO" id="GO:0016757">
    <property type="term" value="F:glycosyltransferase activity"/>
    <property type="evidence" value="ECO:0007669"/>
    <property type="project" value="UniProtKB-KW"/>
</dbReference>
<gene>
    <name evidence="3" type="ORF">V8G58_12230</name>
</gene>
<dbReference type="CDD" id="cd03801">
    <property type="entry name" value="GT4_PimA-like"/>
    <property type="match status" value="1"/>
</dbReference>
<keyword evidence="3" id="KW-0808">Transferase</keyword>
<feature type="domain" description="Glycosyl transferase family 1" evidence="1">
    <location>
        <begin position="138"/>
        <end position="303"/>
    </location>
</feature>
<sequence length="327" mass="37354">MSALNIFKFGISALKLSIFHKVSWLSETSDNYDIVHAHFGQMSDYYFLAQKCGFFKGAELITTFHGYDITPGEVLLNRTKYAQLIKQNKMVTANTEFTKSLLLDVGFKSKNIQILPVGVDTSYYHSGNSNYDSNILNILFIGRITKFKGVSRIPEIANILINEKGIINIQFKIIGNIYYEAEKELQKLHANIDKYKLKDYFHLIGPKKQDEIIEEMRNSHIYIMPGITDSTGRAENQGLVIQEAQSMKLPVVVTDAGGMKYGLIEGETGFVVKQNNINDFVEKLEFLIKNPEQRKVMGENARDFVRKKYDSKILGDQLEQIYFDTLN</sequence>
<dbReference type="InterPro" id="IPR028098">
    <property type="entry name" value="Glyco_trans_4-like_N"/>
</dbReference>
<dbReference type="Proteomes" id="UP001610100">
    <property type="component" value="Unassembled WGS sequence"/>
</dbReference>
<dbReference type="EC" id="2.4.-.-" evidence="3"/>
<dbReference type="RefSeq" id="WP_344741861.1">
    <property type="nucleotide sequence ID" value="NZ_BAABAY010000006.1"/>
</dbReference>
<protein>
    <submittedName>
        <fullName evidence="3">Glycosyltransferase family 4 protein</fullName>
        <ecNumber evidence="3">2.4.-.-</ecNumber>
    </submittedName>
</protein>
<dbReference type="EMBL" id="JBAWKB010000004">
    <property type="protein sequence ID" value="MFH6772701.1"/>
    <property type="molecule type" value="Genomic_DNA"/>
</dbReference>
<dbReference type="InterPro" id="IPR001296">
    <property type="entry name" value="Glyco_trans_1"/>
</dbReference>
<comment type="caution">
    <text evidence="3">The sequence shown here is derived from an EMBL/GenBank/DDBJ whole genome shotgun (WGS) entry which is preliminary data.</text>
</comment>
<keyword evidence="4" id="KW-1185">Reference proteome</keyword>
<dbReference type="Pfam" id="PF00534">
    <property type="entry name" value="Glycos_transf_1"/>
    <property type="match status" value="1"/>
</dbReference>
<dbReference type="Gene3D" id="3.40.50.2000">
    <property type="entry name" value="Glycogen Phosphorylase B"/>
    <property type="match status" value="2"/>
</dbReference>
<accession>A0ABW7N0V8</accession>
<evidence type="ECO:0000313" key="4">
    <source>
        <dbReference type="Proteomes" id="UP001610100"/>
    </source>
</evidence>
<reference evidence="3 4" key="1">
    <citation type="submission" date="2024-02" db="EMBL/GenBank/DDBJ databases">
        <title>A Gaetbulibacter species isolated from tidal flats and genomic insights of their niches.</title>
        <authorList>
            <person name="Ye Y."/>
        </authorList>
    </citation>
    <scope>NUCLEOTIDE SEQUENCE [LARGE SCALE GENOMIC DNA]</scope>
    <source>
        <strain evidence="3 4">KYW382</strain>
    </source>
</reference>
<evidence type="ECO:0000259" key="1">
    <source>
        <dbReference type="Pfam" id="PF00534"/>
    </source>
</evidence>
<evidence type="ECO:0000313" key="3">
    <source>
        <dbReference type="EMBL" id="MFH6772701.1"/>
    </source>
</evidence>
<organism evidence="3 4">
    <name type="scientific">Gaetbulibacter aestuarii</name>
    <dbReference type="NCBI Taxonomy" id="1502358"/>
    <lineage>
        <taxon>Bacteria</taxon>
        <taxon>Pseudomonadati</taxon>
        <taxon>Bacteroidota</taxon>
        <taxon>Flavobacteriia</taxon>
        <taxon>Flavobacteriales</taxon>
        <taxon>Flavobacteriaceae</taxon>
        <taxon>Gaetbulibacter</taxon>
    </lineage>
</organism>
<name>A0ABW7N0V8_9FLAO</name>